<comment type="caution">
    <text evidence="2">The sequence shown here is derived from an EMBL/GenBank/DDBJ whole genome shotgun (WGS) entry which is preliminary data.</text>
</comment>
<keyword evidence="3" id="KW-1185">Reference proteome</keyword>
<name>A0A9Q1F8W9_SYNKA</name>
<feature type="compositionally biased region" description="Basic and acidic residues" evidence="1">
    <location>
        <begin position="61"/>
        <end position="70"/>
    </location>
</feature>
<sequence>MRSKRKNGSSTLITLGPAVATTAAGELDSTVSCLAVAAAQAAGLWTQLGAKPKALVSSTPAHKEPWTDARRGKHGGKLLSRPHPLLALQLTNNNTFFILDEHVFPHLAGRRIPSSSPEFDSPLSPPPLPTALSKSSISSVDRRCQRLTL</sequence>
<dbReference type="AlphaFoldDB" id="A0A9Q1F8W9"/>
<evidence type="ECO:0000313" key="2">
    <source>
        <dbReference type="EMBL" id="KAJ8353485.1"/>
    </source>
</evidence>
<feature type="region of interest" description="Disordered" evidence="1">
    <location>
        <begin position="115"/>
        <end position="140"/>
    </location>
</feature>
<dbReference type="Proteomes" id="UP001152622">
    <property type="component" value="Chromosome 7"/>
</dbReference>
<gene>
    <name evidence="2" type="ORF">SKAU_G00210520</name>
</gene>
<protein>
    <submittedName>
        <fullName evidence="2">Uncharacterized protein</fullName>
    </submittedName>
</protein>
<reference evidence="2" key="1">
    <citation type="journal article" date="2023" name="Science">
        <title>Genome structures resolve the early diversification of teleost fishes.</title>
        <authorList>
            <person name="Parey E."/>
            <person name="Louis A."/>
            <person name="Montfort J."/>
            <person name="Bouchez O."/>
            <person name="Roques C."/>
            <person name="Iampietro C."/>
            <person name="Lluch J."/>
            <person name="Castinel A."/>
            <person name="Donnadieu C."/>
            <person name="Desvignes T."/>
            <person name="Floi Bucao C."/>
            <person name="Jouanno E."/>
            <person name="Wen M."/>
            <person name="Mejri S."/>
            <person name="Dirks R."/>
            <person name="Jansen H."/>
            <person name="Henkel C."/>
            <person name="Chen W.J."/>
            <person name="Zahm M."/>
            <person name="Cabau C."/>
            <person name="Klopp C."/>
            <person name="Thompson A.W."/>
            <person name="Robinson-Rechavi M."/>
            <person name="Braasch I."/>
            <person name="Lecointre G."/>
            <person name="Bobe J."/>
            <person name="Postlethwait J.H."/>
            <person name="Berthelot C."/>
            <person name="Roest Crollius H."/>
            <person name="Guiguen Y."/>
        </authorList>
    </citation>
    <scope>NUCLEOTIDE SEQUENCE</scope>
    <source>
        <strain evidence="2">WJC10195</strain>
    </source>
</reference>
<dbReference type="EMBL" id="JAINUF010000007">
    <property type="protein sequence ID" value="KAJ8353485.1"/>
    <property type="molecule type" value="Genomic_DNA"/>
</dbReference>
<feature type="region of interest" description="Disordered" evidence="1">
    <location>
        <begin position="56"/>
        <end position="76"/>
    </location>
</feature>
<accession>A0A9Q1F8W9</accession>
<proteinExistence type="predicted"/>
<organism evidence="2 3">
    <name type="scientific">Synaphobranchus kaupii</name>
    <name type="common">Kaup's arrowtooth eel</name>
    <dbReference type="NCBI Taxonomy" id="118154"/>
    <lineage>
        <taxon>Eukaryota</taxon>
        <taxon>Metazoa</taxon>
        <taxon>Chordata</taxon>
        <taxon>Craniata</taxon>
        <taxon>Vertebrata</taxon>
        <taxon>Euteleostomi</taxon>
        <taxon>Actinopterygii</taxon>
        <taxon>Neopterygii</taxon>
        <taxon>Teleostei</taxon>
        <taxon>Anguilliformes</taxon>
        <taxon>Synaphobranchidae</taxon>
        <taxon>Synaphobranchus</taxon>
    </lineage>
</organism>
<evidence type="ECO:0000313" key="3">
    <source>
        <dbReference type="Proteomes" id="UP001152622"/>
    </source>
</evidence>
<evidence type="ECO:0000256" key="1">
    <source>
        <dbReference type="SAM" id="MobiDB-lite"/>
    </source>
</evidence>